<sequence length="145" mass="16433">MDAEAFLYVKQHHFGGLPCWLDERLSIIPTVMAYLDITLAEARQAIDHGTSPAQFNLACFRQGLTLFERTVHLPATPEIFKVHLSLYRTHASTLGEPAAASVTSFADMRSQLARAYFKTRDPLLKKYTEISPVMPVFQSRPFDFK</sequence>
<name>A0AA42KN34_STUST</name>
<dbReference type="RefSeq" id="WP_279647943.1">
    <property type="nucleotide sequence ID" value="NZ_JAODZE010000001.1"/>
</dbReference>
<protein>
    <submittedName>
        <fullName evidence="1">Uncharacterized protein</fullName>
    </submittedName>
</protein>
<reference evidence="1" key="1">
    <citation type="submission" date="2022-09" db="EMBL/GenBank/DDBJ databases">
        <title>Intensive care unit water sources are persistently colonized with multi-drug resistant bacteria and are the site of extensive horizontal gene transfer of antibiotic resistance genes.</title>
        <authorList>
            <person name="Diorio-Toth L."/>
        </authorList>
    </citation>
    <scope>NUCLEOTIDE SEQUENCE</scope>
    <source>
        <strain evidence="1">GD04147</strain>
    </source>
</reference>
<accession>A0AA42KN34</accession>
<organism evidence="1 2">
    <name type="scientific">Stutzerimonas stutzeri</name>
    <name type="common">Pseudomonas stutzeri</name>
    <dbReference type="NCBI Taxonomy" id="316"/>
    <lineage>
        <taxon>Bacteria</taxon>
        <taxon>Pseudomonadati</taxon>
        <taxon>Pseudomonadota</taxon>
        <taxon>Gammaproteobacteria</taxon>
        <taxon>Pseudomonadales</taxon>
        <taxon>Pseudomonadaceae</taxon>
        <taxon>Stutzerimonas</taxon>
    </lineage>
</organism>
<proteinExistence type="predicted"/>
<dbReference type="AlphaFoldDB" id="A0AA42KN34"/>
<evidence type="ECO:0000313" key="1">
    <source>
        <dbReference type="EMBL" id="MDH0145166.1"/>
    </source>
</evidence>
<gene>
    <name evidence="1" type="ORF">N7335_02035</name>
</gene>
<dbReference type="Proteomes" id="UP001158076">
    <property type="component" value="Unassembled WGS sequence"/>
</dbReference>
<dbReference type="EMBL" id="JAODZE010000001">
    <property type="protein sequence ID" value="MDH0145166.1"/>
    <property type="molecule type" value="Genomic_DNA"/>
</dbReference>
<evidence type="ECO:0000313" key="2">
    <source>
        <dbReference type="Proteomes" id="UP001158076"/>
    </source>
</evidence>
<comment type="caution">
    <text evidence="1">The sequence shown here is derived from an EMBL/GenBank/DDBJ whole genome shotgun (WGS) entry which is preliminary data.</text>
</comment>